<dbReference type="HOGENOM" id="CLU_3031903_0_0_1"/>
<organism evidence="1 2">
    <name type="scientific">Amanita muscaria (strain Koide BX008)</name>
    <dbReference type="NCBI Taxonomy" id="946122"/>
    <lineage>
        <taxon>Eukaryota</taxon>
        <taxon>Fungi</taxon>
        <taxon>Dikarya</taxon>
        <taxon>Basidiomycota</taxon>
        <taxon>Agaricomycotina</taxon>
        <taxon>Agaricomycetes</taxon>
        <taxon>Agaricomycetidae</taxon>
        <taxon>Agaricales</taxon>
        <taxon>Pluteineae</taxon>
        <taxon>Amanitaceae</taxon>
        <taxon>Amanita</taxon>
    </lineage>
</organism>
<dbReference type="InParanoid" id="A0A0C2WHV8"/>
<reference evidence="1 2" key="1">
    <citation type="submission" date="2014-04" db="EMBL/GenBank/DDBJ databases">
        <title>Evolutionary Origins and Diversification of the Mycorrhizal Mutualists.</title>
        <authorList>
            <consortium name="DOE Joint Genome Institute"/>
            <consortium name="Mycorrhizal Genomics Consortium"/>
            <person name="Kohler A."/>
            <person name="Kuo A."/>
            <person name="Nagy L.G."/>
            <person name="Floudas D."/>
            <person name="Copeland A."/>
            <person name="Barry K.W."/>
            <person name="Cichocki N."/>
            <person name="Veneault-Fourrey C."/>
            <person name="LaButti K."/>
            <person name="Lindquist E.A."/>
            <person name="Lipzen A."/>
            <person name="Lundell T."/>
            <person name="Morin E."/>
            <person name="Murat C."/>
            <person name="Riley R."/>
            <person name="Ohm R."/>
            <person name="Sun H."/>
            <person name="Tunlid A."/>
            <person name="Henrissat B."/>
            <person name="Grigoriev I.V."/>
            <person name="Hibbett D.S."/>
            <person name="Martin F."/>
        </authorList>
    </citation>
    <scope>NUCLEOTIDE SEQUENCE [LARGE SCALE GENOMIC DNA]</scope>
    <source>
        <strain evidence="1 2">Koide BX008</strain>
    </source>
</reference>
<evidence type="ECO:0000313" key="2">
    <source>
        <dbReference type="Proteomes" id="UP000054549"/>
    </source>
</evidence>
<gene>
    <name evidence="1" type="ORF">M378DRAFT_167400</name>
</gene>
<proteinExistence type="predicted"/>
<evidence type="ECO:0000313" key="1">
    <source>
        <dbReference type="EMBL" id="KIL61052.1"/>
    </source>
</evidence>
<dbReference type="Proteomes" id="UP000054549">
    <property type="component" value="Unassembled WGS sequence"/>
</dbReference>
<dbReference type="EMBL" id="KN818289">
    <property type="protein sequence ID" value="KIL61052.1"/>
    <property type="molecule type" value="Genomic_DNA"/>
</dbReference>
<name>A0A0C2WHV8_AMAMK</name>
<accession>A0A0C2WHV8</accession>
<dbReference type="AlphaFoldDB" id="A0A0C2WHV8"/>
<protein>
    <submittedName>
        <fullName evidence="1">Uncharacterized protein</fullName>
    </submittedName>
</protein>
<sequence length="55" mass="6422">MTWITWETQDWVTMEVGEVMTTSEYIQLYTSLLNPSNRSAFYFPRPVEPGCTRAS</sequence>
<keyword evidence="2" id="KW-1185">Reference proteome</keyword>